<accession>A0A3B0YRF8</accession>
<reference evidence="1" key="1">
    <citation type="submission" date="2018-06" db="EMBL/GenBank/DDBJ databases">
        <authorList>
            <person name="Zhirakovskaya E."/>
        </authorList>
    </citation>
    <scope>NUCLEOTIDE SEQUENCE</scope>
</reference>
<dbReference type="EMBL" id="UOFI01000214">
    <property type="protein sequence ID" value="VAW71056.1"/>
    <property type="molecule type" value="Genomic_DNA"/>
</dbReference>
<name>A0A3B0YRF8_9ZZZZ</name>
<sequence>MTSAIQYFDQKTPGLIIAGKKDGAEDLGVFYTGTREELEMLRDLINESIDQLKKKP</sequence>
<gene>
    <name evidence="1" type="ORF">MNBD_GAMMA09-130</name>
</gene>
<dbReference type="AlphaFoldDB" id="A0A3B0YRF8"/>
<organism evidence="1">
    <name type="scientific">hydrothermal vent metagenome</name>
    <dbReference type="NCBI Taxonomy" id="652676"/>
    <lineage>
        <taxon>unclassified sequences</taxon>
        <taxon>metagenomes</taxon>
        <taxon>ecological metagenomes</taxon>
    </lineage>
</organism>
<proteinExistence type="predicted"/>
<protein>
    <submittedName>
        <fullName evidence="1">Uncharacterized protein</fullName>
    </submittedName>
</protein>
<evidence type="ECO:0000313" key="1">
    <source>
        <dbReference type="EMBL" id="VAW71056.1"/>
    </source>
</evidence>